<evidence type="ECO:0000256" key="4">
    <source>
        <dbReference type="ARBA" id="ARBA00022989"/>
    </source>
</evidence>
<dbReference type="Proteomes" id="UP000722125">
    <property type="component" value="Unassembled WGS sequence"/>
</dbReference>
<evidence type="ECO:0000256" key="1">
    <source>
        <dbReference type="ARBA" id="ARBA00004141"/>
    </source>
</evidence>
<reference evidence="10 11" key="1">
    <citation type="submission" date="2021-05" db="EMBL/GenBank/DDBJ databases">
        <title>Description of Cellulomonas sp. DKR-3 sp. nov.</title>
        <authorList>
            <person name="Dahal R.H."/>
            <person name="Chaudhary D.K."/>
        </authorList>
    </citation>
    <scope>NUCLEOTIDE SEQUENCE [LARGE SCALE GENOMIC DNA]</scope>
    <source>
        <strain evidence="10 11">DKR-3</strain>
    </source>
</reference>
<accession>A0ABS5U2I7</accession>
<keyword evidence="11" id="KW-1185">Reference proteome</keyword>
<evidence type="ECO:0000256" key="2">
    <source>
        <dbReference type="ARBA" id="ARBA00006739"/>
    </source>
</evidence>
<keyword evidence="4 7" id="KW-1133">Transmembrane helix</keyword>
<keyword evidence="5 7" id="KW-0472">Membrane</keyword>
<feature type="region of interest" description="Disordered" evidence="6">
    <location>
        <begin position="355"/>
        <end position="390"/>
    </location>
</feature>
<organism evidence="10 11">
    <name type="scientific">Cellulomonas fulva</name>
    <dbReference type="NCBI Taxonomy" id="2835530"/>
    <lineage>
        <taxon>Bacteria</taxon>
        <taxon>Bacillati</taxon>
        <taxon>Actinomycetota</taxon>
        <taxon>Actinomycetes</taxon>
        <taxon>Micrococcales</taxon>
        <taxon>Cellulomonadaceae</taxon>
        <taxon>Cellulomonas</taxon>
    </lineage>
</organism>
<comment type="caution">
    <text evidence="10">The sequence shown here is derived from an EMBL/GenBank/DDBJ whole genome shotgun (WGS) entry which is preliminary data.</text>
</comment>
<dbReference type="Gene3D" id="3.90.550.10">
    <property type="entry name" value="Spore Coat Polysaccharide Biosynthesis Protein SpsA, Chain A"/>
    <property type="match status" value="1"/>
</dbReference>
<feature type="domain" description="GtrA/DPMS transmembrane" evidence="9">
    <location>
        <begin position="225"/>
        <end position="345"/>
    </location>
</feature>
<dbReference type="InterPro" id="IPR050256">
    <property type="entry name" value="Glycosyltransferase_2"/>
</dbReference>
<dbReference type="Pfam" id="PF00535">
    <property type="entry name" value="Glycos_transf_2"/>
    <property type="match status" value="1"/>
</dbReference>
<feature type="compositionally biased region" description="Gly residues" evidence="6">
    <location>
        <begin position="374"/>
        <end position="390"/>
    </location>
</feature>
<sequence length="390" mass="41254">MIAVVVLIPAYEPDERLVSLVVHLRAARRDLPVVVVDDGSGPAFSEVFHEVAATGATVLRHDENRGKGRALKTGFAHVAARHPGAPVVCADCDGQHTVSDVLVVADRAARGDADVVLGARRFTGEVPLRSRFGNAVTRAAFHLGTRHRVQDTQTGLRAYPGRVLPWLAGIGGERFEYELRVLLRAVAEGLTVVEVPIATVYLDANASSHFRPLVDSARVYAPLLRFAASSLTAFAVDALALVALVAATDALLLSVVLARVLSSGLNFVVNRRWVFTRPVAPPSATRGRLGREAARYWVLAAVLLGAGYACLWAFTHLGVPLLVAKAVTDLGLFVVGFQVQRSLVFAHRRDRSGVPLAGRHPASSAAGAAAGRTAGTGPGPRAGGGAVRRR</sequence>
<name>A0ABS5U2I7_9CELL</name>
<dbReference type="PANTHER" id="PTHR48090">
    <property type="entry name" value="UNDECAPRENYL-PHOSPHATE 4-DEOXY-4-FORMAMIDO-L-ARABINOSE TRANSFERASE-RELATED"/>
    <property type="match status" value="1"/>
</dbReference>
<feature type="transmembrane region" description="Helical" evidence="7">
    <location>
        <begin position="250"/>
        <end position="269"/>
    </location>
</feature>
<feature type="compositionally biased region" description="Low complexity" evidence="6">
    <location>
        <begin position="357"/>
        <end position="373"/>
    </location>
</feature>
<dbReference type="InterPro" id="IPR029044">
    <property type="entry name" value="Nucleotide-diphossugar_trans"/>
</dbReference>
<keyword evidence="3 7" id="KW-0812">Transmembrane</keyword>
<evidence type="ECO:0000256" key="3">
    <source>
        <dbReference type="ARBA" id="ARBA00022692"/>
    </source>
</evidence>
<dbReference type="InterPro" id="IPR007267">
    <property type="entry name" value="GtrA_DPMS_TM"/>
</dbReference>
<dbReference type="EMBL" id="JAHBOH010000002">
    <property type="protein sequence ID" value="MBT0995572.1"/>
    <property type="molecule type" value="Genomic_DNA"/>
</dbReference>
<feature type="transmembrane region" description="Helical" evidence="7">
    <location>
        <begin position="296"/>
        <end position="315"/>
    </location>
</feature>
<evidence type="ECO:0000256" key="5">
    <source>
        <dbReference type="ARBA" id="ARBA00023136"/>
    </source>
</evidence>
<evidence type="ECO:0000259" key="8">
    <source>
        <dbReference type="Pfam" id="PF00535"/>
    </source>
</evidence>
<evidence type="ECO:0000313" key="11">
    <source>
        <dbReference type="Proteomes" id="UP000722125"/>
    </source>
</evidence>
<comment type="subcellular location">
    <subcellularLocation>
        <location evidence="1">Membrane</location>
        <topology evidence="1">Multi-pass membrane protein</topology>
    </subcellularLocation>
</comment>
<dbReference type="CDD" id="cd04179">
    <property type="entry name" value="DPM_DPG-synthase_like"/>
    <property type="match status" value="1"/>
</dbReference>
<comment type="similarity">
    <text evidence="2">Belongs to the glycosyltransferase 2 family.</text>
</comment>
<gene>
    <name evidence="10" type="ORF">KIN34_14910</name>
</gene>
<evidence type="ECO:0000256" key="6">
    <source>
        <dbReference type="SAM" id="MobiDB-lite"/>
    </source>
</evidence>
<protein>
    <submittedName>
        <fullName evidence="10">Glycosyltransferase family 2 protein</fullName>
    </submittedName>
</protein>
<dbReference type="SUPFAM" id="SSF53448">
    <property type="entry name" value="Nucleotide-diphospho-sugar transferases"/>
    <property type="match status" value="1"/>
</dbReference>
<dbReference type="PANTHER" id="PTHR48090:SF7">
    <property type="entry name" value="RFBJ PROTEIN"/>
    <property type="match status" value="1"/>
</dbReference>
<feature type="domain" description="Glycosyltransferase 2-like" evidence="8">
    <location>
        <begin position="6"/>
        <end position="133"/>
    </location>
</feature>
<dbReference type="Pfam" id="PF04138">
    <property type="entry name" value="GtrA_DPMS_TM"/>
    <property type="match status" value="1"/>
</dbReference>
<proteinExistence type="inferred from homology"/>
<evidence type="ECO:0000313" key="10">
    <source>
        <dbReference type="EMBL" id="MBT0995572.1"/>
    </source>
</evidence>
<dbReference type="InterPro" id="IPR001173">
    <property type="entry name" value="Glyco_trans_2-like"/>
</dbReference>
<evidence type="ECO:0000259" key="9">
    <source>
        <dbReference type="Pfam" id="PF04138"/>
    </source>
</evidence>
<evidence type="ECO:0000256" key="7">
    <source>
        <dbReference type="SAM" id="Phobius"/>
    </source>
</evidence>